<keyword evidence="2" id="KW-0813">Transport</keyword>
<evidence type="ECO:0000256" key="6">
    <source>
        <dbReference type="ARBA" id="ARBA00022989"/>
    </source>
</evidence>
<dbReference type="Gene3D" id="1.20.1250.20">
    <property type="entry name" value="MFS general substrate transporter like domains"/>
    <property type="match status" value="1"/>
</dbReference>
<gene>
    <name evidence="10" type="ORF">GMI68_09855</name>
</gene>
<feature type="transmembrane region" description="Helical" evidence="8">
    <location>
        <begin position="257"/>
        <end position="279"/>
    </location>
</feature>
<feature type="transmembrane region" description="Helical" evidence="8">
    <location>
        <begin position="323"/>
        <end position="342"/>
    </location>
</feature>
<comment type="caution">
    <text evidence="10">The sequence shown here is derived from an EMBL/GenBank/DDBJ whole genome shotgun (WGS) entry which is preliminary data.</text>
</comment>
<evidence type="ECO:0000259" key="9">
    <source>
        <dbReference type="PROSITE" id="PS50850"/>
    </source>
</evidence>
<evidence type="ECO:0000256" key="2">
    <source>
        <dbReference type="ARBA" id="ARBA00022448"/>
    </source>
</evidence>
<keyword evidence="11" id="KW-1185">Reference proteome</keyword>
<keyword evidence="6 8" id="KW-1133">Transmembrane helix</keyword>
<reference evidence="10 11" key="1">
    <citation type="submission" date="2019-11" db="EMBL/GenBank/DDBJ databases">
        <title>Eggerthellaceae novel genus isolated from the rectal contents of marmort.</title>
        <authorList>
            <person name="Zhang G."/>
        </authorList>
    </citation>
    <scope>NUCLEOTIDE SEQUENCE [LARGE SCALE GENOMIC DNA]</scope>
    <source>
        <strain evidence="11">zg-886</strain>
    </source>
</reference>
<feature type="transmembrane region" description="Helical" evidence="8">
    <location>
        <begin position="202"/>
        <end position="221"/>
    </location>
</feature>
<keyword evidence="3" id="KW-1003">Cell membrane</keyword>
<name>A0ABX0IJL4_9ACTN</name>
<feature type="transmembrane region" description="Helical" evidence="8">
    <location>
        <begin position="384"/>
        <end position="408"/>
    </location>
</feature>
<evidence type="ECO:0000256" key="8">
    <source>
        <dbReference type="SAM" id="Phobius"/>
    </source>
</evidence>
<keyword evidence="7 8" id="KW-0472">Membrane</keyword>
<dbReference type="EMBL" id="WPCR01000027">
    <property type="protein sequence ID" value="NHM15046.1"/>
    <property type="molecule type" value="Genomic_DNA"/>
</dbReference>
<evidence type="ECO:0000313" key="10">
    <source>
        <dbReference type="EMBL" id="NHM15046.1"/>
    </source>
</evidence>
<feature type="transmembrane region" description="Helical" evidence="8">
    <location>
        <begin position="60"/>
        <end position="84"/>
    </location>
</feature>
<feature type="transmembrane region" description="Helical" evidence="8">
    <location>
        <begin position="171"/>
        <end position="190"/>
    </location>
</feature>
<feature type="transmembrane region" description="Helical" evidence="8">
    <location>
        <begin position="96"/>
        <end position="120"/>
    </location>
</feature>
<dbReference type="InterPro" id="IPR011701">
    <property type="entry name" value="MFS"/>
</dbReference>
<dbReference type="PANTHER" id="PTHR43528:SF1">
    <property type="entry name" value="ALPHA-KETOGLUTARATE PERMEASE"/>
    <property type="match status" value="1"/>
</dbReference>
<proteinExistence type="predicted"/>
<evidence type="ECO:0000256" key="1">
    <source>
        <dbReference type="ARBA" id="ARBA00004651"/>
    </source>
</evidence>
<dbReference type="InterPro" id="IPR036259">
    <property type="entry name" value="MFS_trans_sf"/>
</dbReference>
<evidence type="ECO:0000256" key="3">
    <source>
        <dbReference type="ARBA" id="ARBA00022475"/>
    </source>
</evidence>
<keyword evidence="4 8" id="KW-0812">Transmembrane</keyword>
<evidence type="ECO:0000256" key="4">
    <source>
        <dbReference type="ARBA" id="ARBA00022692"/>
    </source>
</evidence>
<sequence length="455" mass="50404">MTAEATMNHHDYSEAEKHKTLKKVVGSSFLGNFIEWFDYASYSYLATVISLVFFPGEDKMVATMMTFGVFALSFLVRPIGAVFWGNMGDKKGRKWALSISILMMSGATFLIGCLPGYAMLGVGAPLLLLLLRMVQSFSASGEYAGAATFIAEYAPKDRRGFYCSMVPASTATGLLVGSFFATAMFSLWGAESSFVVDWGWRIPFWLAGPLGYITHYIRTHLEDSPVYEKMQQELAAKGLSGEDKPIRTLFKKHLRPLLISFGCCVLNAVGFYMVLTYMPNYLEAVLNYDPASASIITNIVLIVYIGFIFLSGHISDSWGRKRMLIIACVGFIVITIPAFMLLSTMNFLIILIVELVMCLMLCINDGTLASYLNETFPTDVRYSGFALSFNCANAFFGGSASYISFWLIDLTGNNIAPAFYMVVISIIALIAMVMSHEHTGKDLSEIGDPREYYKD</sequence>
<protein>
    <submittedName>
        <fullName evidence="10">MFS transporter</fullName>
    </submittedName>
</protein>
<keyword evidence="5" id="KW-0769">Symport</keyword>
<dbReference type="PANTHER" id="PTHR43528">
    <property type="entry name" value="ALPHA-KETOGLUTARATE PERMEASE"/>
    <property type="match status" value="1"/>
</dbReference>
<evidence type="ECO:0000256" key="5">
    <source>
        <dbReference type="ARBA" id="ARBA00022847"/>
    </source>
</evidence>
<dbReference type="SUPFAM" id="SSF103473">
    <property type="entry name" value="MFS general substrate transporter"/>
    <property type="match status" value="1"/>
</dbReference>
<organism evidence="10 11">
    <name type="scientific">Xiamenia xianingshaonis</name>
    <dbReference type="NCBI Taxonomy" id="2682776"/>
    <lineage>
        <taxon>Bacteria</taxon>
        <taxon>Bacillati</taxon>
        <taxon>Actinomycetota</taxon>
        <taxon>Coriobacteriia</taxon>
        <taxon>Eggerthellales</taxon>
        <taxon>Eggerthellaceae</taxon>
        <taxon>Xiamenia</taxon>
    </lineage>
</organism>
<feature type="transmembrane region" description="Helical" evidence="8">
    <location>
        <begin position="291"/>
        <end position="311"/>
    </location>
</feature>
<comment type="subcellular location">
    <subcellularLocation>
        <location evidence="1">Cell membrane</location>
        <topology evidence="1">Multi-pass membrane protein</topology>
    </subcellularLocation>
</comment>
<accession>A0ABX0IJL4</accession>
<dbReference type="InterPro" id="IPR020846">
    <property type="entry name" value="MFS_dom"/>
</dbReference>
<evidence type="ECO:0000256" key="7">
    <source>
        <dbReference type="ARBA" id="ARBA00023136"/>
    </source>
</evidence>
<dbReference type="RefSeq" id="WP_261428521.1">
    <property type="nucleotide sequence ID" value="NZ_CP072829.1"/>
</dbReference>
<dbReference type="Pfam" id="PF07690">
    <property type="entry name" value="MFS_1"/>
    <property type="match status" value="1"/>
</dbReference>
<feature type="transmembrane region" description="Helical" evidence="8">
    <location>
        <begin position="414"/>
        <end position="434"/>
    </location>
</feature>
<dbReference type="PROSITE" id="PS50850">
    <property type="entry name" value="MFS"/>
    <property type="match status" value="1"/>
</dbReference>
<feature type="transmembrane region" description="Helical" evidence="8">
    <location>
        <begin position="36"/>
        <end position="54"/>
    </location>
</feature>
<dbReference type="InterPro" id="IPR051084">
    <property type="entry name" value="H+-coupled_symporters"/>
</dbReference>
<evidence type="ECO:0000313" key="11">
    <source>
        <dbReference type="Proteomes" id="UP000636394"/>
    </source>
</evidence>
<dbReference type="Proteomes" id="UP000636394">
    <property type="component" value="Unassembled WGS sequence"/>
</dbReference>
<feature type="domain" description="Major facilitator superfamily (MFS) profile" evidence="9">
    <location>
        <begin position="24"/>
        <end position="440"/>
    </location>
</feature>